<dbReference type="SUPFAM" id="SSF53335">
    <property type="entry name" value="S-adenosyl-L-methionine-dependent methyltransferases"/>
    <property type="match status" value="1"/>
</dbReference>
<comment type="caution">
    <text evidence="2">The sequence shown here is derived from an EMBL/GenBank/DDBJ whole genome shotgun (WGS) entry which is preliminary data.</text>
</comment>
<dbReference type="Pfam" id="PF13649">
    <property type="entry name" value="Methyltransf_25"/>
    <property type="match status" value="1"/>
</dbReference>
<dbReference type="EMBL" id="BARS01041660">
    <property type="protein sequence ID" value="GAG34650.1"/>
    <property type="molecule type" value="Genomic_DNA"/>
</dbReference>
<accession>X0WVF9</accession>
<feature type="domain" description="Methyltransferase" evidence="1">
    <location>
        <begin position="38"/>
        <end position="88"/>
    </location>
</feature>
<feature type="non-terminal residue" evidence="2">
    <location>
        <position position="91"/>
    </location>
</feature>
<proteinExistence type="predicted"/>
<evidence type="ECO:0000313" key="2">
    <source>
        <dbReference type="EMBL" id="GAG34650.1"/>
    </source>
</evidence>
<evidence type="ECO:0000259" key="1">
    <source>
        <dbReference type="Pfam" id="PF13649"/>
    </source>
</evidence>
<dbReference type="AlphaFoldDB" id="X0WVF9"/>
<organism evidence="2">
    <name type="scientific">marine sediment metagenome</name>
    <dbReference type="NCBI Taxonomy" id="412755"/>
    <lineage>
        <taxon>unclassified sequences</taxon>
        <taxon>metagenomes</taxon>
        <taxon>ecological metagenomes</taxon>
    </lineage>
</organism>
<name>X0WVF9_9ZZZZ</name>
<protein>
    <recommendedName>
        <fullName evidence="1">Methyltransferase domain-containing protein</fullName>
    </recommendedName>
</protein>
<reference evidence="2" key="1">
    <citation type="journal article" date="2014" name="Front. Microbiol.">
        <title>High frequency of phylogenetically diverse reductive dehalogenase-homologous genes in deep subseafloor sedimentary metagenomes.</title>
        <authorList>
            <person name="Kawai M."/>
            <person name="Futagami T."/>
            <person name="Toyoda A."/>
            <person name="Takaki Y."/>
            <person name="Nishi S."/>
            <person name="Hori S."/>
            <person name="Arai W."/>
            <person name="Tsubouchi T."/>
            <person name="Morono Y."/>
            <person name="Uchiyama I."/>
            <person name="Ito T."/>
            <person name="Fujiyama A."/>
            <person name="Inagaki F."/>
            <person name="Takami H."/>
        </authorList>
    </citation>
    <scope>NUCLEOTIDE SEQUENCE</scope>
    <source>
        <strain evidence="2">Expedition CK06-06</strain>
    </source>
</reference>
<dbReference type="InterPro" id="IPR029063">
    <property type="entry name" value="SAM-dependent_MTases_sf"/>
</dbReference>
<sequence>MEFTGERVVPGKTPQDIYKEHMDRYIFAASLTENKDALDVACGTGYGVDYLVENGARMVAGVDVSIEAVNYAQDRFGDNERASFVCADGVK</sequence>
<gene>
    <name evidence="2" type="ORF">S01H1_63322</name>
</gene>
<dbReference type="InterPro" id="IPR041698">
    <property type="entry name" value="Methyltransf_25"/>
</dbReference>
<dbReference type="Gene3D" id="3.40.50.150">
    <property type="entry name" value="Vaccinia Virus protein VP39"/>
    <property type="match status" value="1"/>
</dbReference>